<dbReference type="GO" id="GO:0006508">
    <property type="term" value="P:proteolysis"/>
    <property type="evidence" value="ECO:0007669"/>
    <property type="project" value="UniProtKB-KW"/>
</dbReference>
<dbReference type="Proteomes" id="UP000886860">
    <property type="component" value="Unassembled WGS sequence"/>
</dbReference>
<evidence type="ECO:0000313" key="7">
    <source>
        <dbReference type="EMBL" id="HIT41993.1"/>
    </source>
</evidence>
<dbReference type="GO" id="GO:0008234">
    <property type="term" value="F:cysteine-type peptidase activity"/>
    <property type="evidence" value="ECO:0007669"/>
    <property type="project" value="UniProtKB-KW"/>
</dbReference>
<dbReference type="CDD" id="cd16332">
    <property type="entry name" value="Prp-like"/>
    <property type="match status" value="1"/>
</dbReference>
<reference evidence="7" key="1">
    <citation type="submission" date="2020-10" db="EMBL/GenBank/DDBJ databases">
        <authorList>
            <person name="Gilroy R."/>
        </authorList>
    </citation>
    <scope>NUCLEOTIDE SEQUENCE</scope>
    <source>
        <strain evidence="7">CHK123-3438</strain>
    </source>
</reference>
<dbReference type="InterPro" id="IPR036764">
    <property type="entry name" value="Peptidase_Prp_sf"/>
</dbReference>
<dbReference type="InterPro" id="IPR007422">
    <property type="entry name" value="Peptidase_Prp"/>
</dbReference>
<dbReference type="SUPFAM" id="SSF118010">
    <property type="entry name" value="TM1457-like"/>
    <property type="match status" value="1"/>
</dbReference>
<protein>
    <recommendedName>
        <fullName evidence="6">Ribosomal processing cysteine protease Prp</fullName>
    </recommendedName>
</protein>
<keyword evidence="4" id="KW-0788">Thiol protease</keyword>
<dbReference type="GO" id="GO:0042254">
    <property type="term" value="P:ribosome biogenesis"/>
    <property type="evidence" value="ECO:0007669"/>
    <property type="project" value="UniProtKB-KW"/>
</dbReference>
<evidence type="ECO:0000256" key="3">
    <source>
        <dbReference type="ARBA" id="ARBA00022801"/>
    </source>
</evidence>
<comment type="caution">
    <text evidence="7">The sequence shown here is derived from an EMBL/GenBank/DDBJ whole genome shotgun (WGS) entry which is preliminary data.</text>
</comment>
<evidence type="ECO:0000313" key="8">
    <source>
        <dbReference type="Proteomes" id="UP000886860"/>
    </source>
</evidence>
<keyword evidence="1" id="KW-0690">Ribosome biogenesis</keyword>
<evidence type="ECO:0000256" key="6">
    <source>
        <dbReference type="ARBA" id="ARBA00044538"/>
    </source>
</evidence>
<evidence type="ECO:0000256" key="4">
    <source>
        <dbReference type="ARBA" id="ARBA00022807"/>
    </source>
</evidence>
<keyword evidence="3" id="KW-0378">Hydrolase</keyword>
<evidence type="ECO:0000256" key="2">
    <source>
        <dbReference type="ARBA" id="ARBA00022670"/>
    </source>
</evidence>
<gene>
    <name evidence="7" type="ORF">IAB60_07865</name>
</gene>
<comment type="similarity">
    <text evidence="5">Belongs to the Prp family.</text>
</comment>
<dbReference type="Pfam" id="PF04327">
    <property type="entry name" value="Peptidase_Prp"/>
    <property type="match status" value="1"/>
</dbReference>
<dbReference type="EMBL" id="DVKS01000136">
    <property type="protein sequence ID" value="HIT41993.1"/>
    <property type="molecule type" value="Genomic_DNA"/>
</dbReference>
<accession>A0A9D1GJM1</accession>
<keyword evidence="2 7" id="KW-0645">Protease</keyword>
<evidence type="ECO:0000256" key="5">
    <source>
        <dbReference type="ARBA" id="ARBA00044503"/>
    </source>
</evidence>
<dbReference type="PANTHER" id="PTHR39178">
    <property type="entry name" value="HYPOTHETICAL RIBOSOME-ASSOCIATED PROTEIN"/>
    <property type="match status" value="1"/>
</dbReference>
<organism evidence="7 8">
    <name type="scientific">Candidatus Caccovicinus merdipullorum</name>
    <dbReference type="NCBI Taxonomy" id="2840724"/>
    <lineage>
        <taxon>Bacteria</taxon>
        <taxon>Bacillati</taxon>
        <taxon>Bacillota</taxon>
        <taxon>Clostridia</taxon>
        <taxon>Eubacteriales</taxon>
        <taxon>Candidatus Caccovicinus</taxon>
    </lineage>
</organism>
<name>A0A9D1GJM1_9FIRM</name>
<dbReference type="Gene3D" id="3.30.70.1490">
    <property type="entry name" value="Cysteine protease Prp"/>
    <property type="match status" value="1"/>
</dbReference>
<evidence type="ECO:0000256" key="1">
    <source>
        <dbReference type="ARBA" id="ARBA00022517"/>
    </source>
</evidence>
<reference evidence="7" key="2">
    <citation type="journal article" date="2021" name="PeerJ">
        <title>Extensive microbial diversity within the chicken gut microbiome revealed by metagenomics and culture.</title>
        <authorList>
            <person name="Gilroy R."/>
            <person name="Ravi A."/>
            <person name="Getino M."/>
            <person name="Pursley I."/>
            <person name="Horton D.L."/>
            <person name="Alikhan N.F."/>
            <person name="Baker D."/>
            <person name="Gharbi K."/>
            <person name="Hall N."/>
            <person name="Watson M."/>
            <person name="Adriaenssens E.M."/>
            <person name="Foster-Nyarko E."/>
            <person name="Jarju S."/>
            <person name="Secka A."/>
            <person name="Antonio M."/>
            <person name="Oren A."/>
            <person name="Chaudhuri R.R."/>
            <person name="La Ragione R."/>
            <person name="Hildebrand F."/>
            <person name="Pallen M.J."/>
        </authorList>
    </citation>
    <scope>NUCLEOTIDE SEQUENCE</scope>
    <source>
        <strain evidence="7">CHK123-3438</strain>
    </source>
</reference>
<proteinExistence type="inferred from homology"/>
<dbReference type="AlphaFoldDB" id="A0A9D1GJM1"/>
<dbReference type="PANTHER" id="PTHR39178:SF1">
    <property type="entry name" value="RIBOSOMAL-PROCESSING CYSTEINE PROTEASE PRP"/>
    <property type="match status" value="1"/>
</dbReference>
<sequence length="109" mass="12024">MIQATIFQDSHKQACGIELSGHAGYSEYGQDIVCAAVSALALNMANSVEAFTEDPFSGEVEEENGNFTFCFTGSVSRESRILMDSLILGLKNIRESYGNEYISIHYREV</sequence>